<dbReference type="InterPro" id="IPR050965">
    <property type="entry name" value="UPF0336/Enoyl-CoA_hydratase"/>
</dbReference>
<accession>A0A8J3A4Q9</accession>
<dbReference type="GO" id="GO:0019171">
    <property type="term" value="F:(3R)-hydroxyacyl-[acyl-carrier-protein] dehydratase activity"/>
    <property type="evidence" value="ECO:0007669"/>
    <property type="project" value="TreeGrafter"/>
</dbReference>
<dbReference type="PANTHER" id="PTHR43437:SF3">
    <property type="entry name" value="HYDROXYACYL-THIOESTER DEHYDRATASE TYPE 2, MITOCHONDRIAL"/>
    <property type="match status" value="1"/>
</dbReference>
<keyword evidence="4" id="KW-1185">Reference proteome</keyword>
<dbReference type="Gene3D" id="3.10.129.10">
    <property type="entry name" value="Hotdog Thioesterase"/>
    <property type="match status" value="1"/>
</dbReference>
<evidence type="ECO:0000313" key="4">
    <source>
        <dbReference type="Proteomes" id="UP000818603"/>
    </source>
</evidence>
<organism evidence="1 3">
    <name type="scientific">Aquisalinus luteolus</name>
    <dbReference type="NCBI Taxonomy" id="1566827"/>
    <lineage>
        <taxon>Bacteria</taxon>
        <taxon>Pseudomonadati</taxon>
        <taxon>Pseudomonadota</taxon>
        <taxon>Alphaproteobacteria</taxon>
        <taxon>Parvularculales</taxon>
        <taxon>Parvularculaceae</taxon>
        <taxon>Aquisalinus</taxon>
    </lineage>
</organism>
<name>A0A8J3A4Q9_9PROT</name>
<dbReference type="EMBL" id="BMGZ01000002">
    <property type="protein sequence ID" value="GGH99166.1"/>
    <property type="molecule type" value="Genomic_DNA"/>
</dbReference>
<dbReference type="EMBL" id="VCJR02000002">
    <property type="protein sequence ID" value="NHK28669.1"/>
    <property type="molecule type" value="Genomic_DNA"/>
</dbReference>
<evidence type="ECO:0000313" key="1">
    <source>
        <dbReference type="EMBL" id="GGH99166.1"/>
    </source>
</evidence>
<dbReference type="InterPro" id="IPR029069">
    <property type="entry name" value="HotDog_dom_sf"/>
</dbReference>
<reference evidence="1" key="3">
    <citation type="submission" date="2020-09" db="EMBL/GenBank/DDBJ databases">
        <authorList>
            <person name="Sun Q."/>
            <person name="Zhou Y."/>
        </authorList>
    </citation>
    <scope>NUCLEOTIDE SEQUENCE</scope>
    <source>
        <strain evidence="1">CGMCC 1.14984</strain>
    </source>
</reference>
<reference evidence="1" key="1">
    <citation type="journal article" date="2014" name="Int. J. Syst. Evol. Microbiol.">
        <title>Complete genome sequence of Corynebacterium casei LMG S-19264T (=DSM 44701T), isolated from a smear-ripened cheese.</title>
        <authorList>
            <consortium name="US DOE Joint Genome Institute (JGI-PGF)"/>
            <person name="Walter F."/>
            <person name="Albersmeier A."/>
            <person name="Kalinowski J."/>
            <person name="Ruckert C."/>
        </authorList>
    </citation>
    <scope>NUCLEOTIDE SEQUENCE</scope>
    <source>
        <strain evidence="1">CGMCC 1.14984</strain>
    </source>
</reference>
<dbReference type="Proteomes" id="UP000818603">
    <property type="component" value="Unassembled WGS sequence"/>
</dbReference>
<dbReference type="AlphaFoldDB" id="A0A8J3A4Q9"/>
<dbReference type="PANTHER" id="PTHR43437">
    <property type="entry name" value="HYDROXYACYL-THIOESTER DEHYDRATASE TYPE 2, MITOCHONDRIAL-RELATED"/>
    <property type="match status" value="1"/>
</dbReference>
<dbReference type="SUPFAM" id="SSF54637">
    <property type="entry name" value="Thioesterase/thiol ester dehydrase-isomerase"/>
    <property type="match status" value="1"/>
</dbReference>
<evidence type="ECO:0000313" key="2">
    <source>
        <dbReference type="EMBL" id="NHK28669.1"/>
    </source>
</evidence>
<evidence type="ECO:0000313" key="3">
    <source>
        <dbReference type="Proteomes" id="UP000621856"/>
    </source>
</evidence>
<proteinExistence type="predicted"/>
<dbReference type="Proteomes" id="UP000621856">
    <property type="component" value="Unassembled WGS sequence"/>
</dbReference>
<comment type="caution">
    <text evidence="1">The sequence shown here is derived from an EMBL/GenBank/DDBJ whole genome shotgun (WGS) entry which is preliminary data.</text>
</comment>
<protein>
    <submittedName>
        <fullName evidence="2">Phosphate acetyltransferase</fullName>
    </submittedName>
</protein>
<reference evidence="2 4" key="2">
    <citation type="submission" date="2020-02" db="EMBL/GenBank/DDBJ databases">
        <title>Genome sequence of Parvularcula flava strain NH6-79.</title>
        <authorList>
            <person name="Abdul Karim M.H."/>
            <person name="Lam M.Q."/>
            <person name="Chen S.J."/>
            <person name="Yahya A."/>
            <person name="Shahir S."/>
            <person name="Shamsir M.S."/>
            <person name="Chong C.S."/>
        </authorList>
    </citation>
    <scope>NUCLEOTIDE SEQUENCE [LARGE SCALE GENOMIC DNA]</scope>
    <source>
        <strain evidence="2 4">NH6-79</strain>
    </source>
</reference>
<sequence length="119" mass="13220">MKIGDTAEVTRHFTTTEIDQWHALTGASCLDRHVPRPLVASLFSYLLGVHLPGPGTNYLKQEIDWIATPRLDMPITARVTVTRLRLEKNLVDLETRCTDADGSEICTGRALVYVGDLIS</sequence>
<dbReference type="GO" id="GO:0006633">
    <property type="term" value="P:fatty acid biosynthetic process"/>
    <property type="evidence" value="ECO:0007669"/>
    <property type="project" value="TreeGrafter"/>
</dbReference>
<gene>
    <name evidence="2" type="ORF">FF098_012185</name>
    <name evidence="1" type="ORF">GCM10011355_24480</name>
</gene>
<dbReference type="RefSeq" id="WP_155140867.1">
    <property type="nucleotide sequence ID" value="NZ_BMGZ01000002.1"/>
</dbReference>